<evidence type="ECO:0000313" key="10">
    <source>
        <dbReference type="Proteomes" id="UP000600918"/>
    </source>
</evidence>
<dbReference type="EMBL" id="JACSDY010000001">
    <property type="protein sequence ID" value="KAF7439266.1"/>
    <property type="molecule type" value="Genomic_DNA"/>
</dbReference>
<dbReference type="SMART" id="SM00020">
    <property type="entry name" value="Tryp_SPc"/>
    <property type="match status" value="1"/>
</dbReference>
<dbReference type="InterPro" id="IPR043504">
    <property type="entry name" value="Peptidase_S1_PA_chymotrypsin"/>
</dbReference>
<dbReference type="Proteomes" id="UP000600918">
    <property type="component" value="Unassembled WGS sequence"/>
</dbReference>
<evidence type="ECO:0000256" key="5">
    <source>
        <dbReference type="ARBA" id="ARBA00023157"/>
    </source>
</evidence>
<dbReference type="PROSITE" id="PS50240">
    <property type="entry name" value="TRYPSIN_DOM"/>
    <property type="match status" value="1"/>
</dbReference>
<reference evidence="9" key="1">
    <citation type="journal article" date="2020" name="G3 (Bethesda)">
        <title>High-Quality Assemblies for Three Invasive Social Wasps from the &lt;i&gt;Vespula&lt;/i&gt; Genus.</title>
        <authorList>
            <person name="Harrop T.W.R."/>
            <person name="Guhlin J."/>
            <person name="McLaughlin G.M."/>
            <person name="Permina E."/>
            <person name="Stockwell P."/>
            <person name="Gilligan J."/>
            <person name="Le Lec M.F."/>
            <person name="Gruber M.A.M."/>
            <person name="Quinn O."/>
            <person name="Lovegrove M."/>
            <person name="Duncan E.J."/>
            <person name="Remnant E.J."/>
            <person name="Van Eeckhoven J."/>
            <person name="Graham B."/>
            <person name="Knapp R.A."/>
            <person name="Langford K.W."/>
            <person name="Kronenberg Z."/>
            <person name="Press M.O."/>
            <person name="Eacker S.M."/>
            <person name="Wilson-Rankin E.E."/>
            <person name="Purcell J."/>
            <person name="Lester P.J."/>
            <person name="Dearden P.K."/>
        </authorList>
    </citation>
    <scope>NUCLEOTIDE SEQUENCE</scope>
    <source>
        <strain evidence="9">Volc-1</strain>
    </source>
</reference>
<keyword evidence="10" id="KW-1185">Reference proteome</keyword>
<evidence type="ECO:0000256" key="7">
    <source>
        <dbReference type="SAM" id="SignalP"/>
    </source>
</evidence>
<name>A0A834UGZ7_VESPE</name>
<accession>A0A834UGZ7</accession>
<keyword evidence="2 6" id="KW-0645">Protease</keyword>
<keyword evidence="3 6" id="KW-0378">Hydrolase</keyword>
<dbReference type="GO" id="GO:0006508">
    <property type="term" value="P:proteolysis"/>
    <property type="evidence" value="ECO:0007669"/>
    <property type="project" value="UniProtKB-KW"/>
</dbReference>
<sequence length="254" mass="27246">MARKTLPIIACLLAAAIGVVYGDAPEALIGATVARNNEFPYLVSIRVNNNLHCGGAIIGQYHILTAAHCVVPLLNKKPGEVTIVAGTNNLYLGGQFYKPDLYIPHPDYDSDDTWVNDIGVIKLSSPIQFNTRVKSLALPNSPPPVNVQALIGAWGATSSPPKNISPLVRRLGLRVLSKKECESYFNNIKIISSQICTLVTKDIGTCSGDSGSPLAYNHRVIGIVSGGIPCAQGLPDIFTNVYSFLDFIKDAMAR</sequence>
<dbReference type="SUPFAM" id="SSF50494">
    <property type="entry name" value="Trypsin-like serine proteases"/>
    <property type="match status" value="1"/>
</dbReference>
<evidence type="ECO:0000259" key="8">
    <source>
        <dbReference type="PROSITE" id="PS50240"/>
    </source>
</evidence>
<evidence type="ECO:0000256" key="2">
    <source>
        <dbReference type="ARBA" id="ARBA00022670"/>
    </source>
</evidence>
<dbReference type="PANTHER" id="PTHR24276:SF98">
    <property type="entry name" value="FI18310P1-RELATED"/>
    <property type="match status" value="1"/>
</dbReference>
<dbReference type="Gene3D" id="2.40.10.10">
    <property type="entry name" value="Trypsin-like serine proteases"/>
    <property type="match status" value="1"/>
</dbReference>
<dbReference type="InterPro" id="IPR001254">
    <property type="entry name" value="Trypsin_dom"/>
</dbReference>
<comment type="caution">
    <text evidence="9">The sequence shown here is derived from an EMBL/GenBank/DDBJ whole genome shotgun (WGS) entry which is preliminary data.</text>
</comment>
<keyword evidence="4 6" id="KW-0720">Serine protease</keyword>
<organism evidence="9 10">
    <name type="scientific">Vespula pensylvanica</name>
    <name type="common">Western yellow jacket</name>
    <name type="synonym">Wasp</name>
    <dbReference type="NCBI Taxonomy" id="30213"/>
    <lineage>
        <taxon>Eukaryota</taxon>
        <taxon>Metazoa</taxon>
        <taxon>Ecdysozoa</taxon>
        <taxon>Arthropoda</taxon>
        <taxon>Hexapoda</taxon>
        <taxon>Insecta</taxon>
        <taxon>Pterygota</taxon>
        <taxon>Neoptera</taxon>
        <taxon>Endopterygota</taxon>
        <taxon>Hymenoptera</taxon>
        <taxon>Apocrita</taxon>
        <taxon>Aculeata</taxon>
        <taxon>Vespoidea</taxon>
        <taxon>Vespidae</taxon>
        <taxon>Vespinae</taxon>
        <taxon>Vespula</taxon>
    </lineage>
</organism>
<dbReference type="Pfam" id="PF00089">
    <property type="entry name" value="Trypsin"/>
    <property type="match status" value="1"/>
</dbReference>
<dbReference type="PROSITE" id="PS00135">
    <property type="entry name" value="TRYPSIN_SER"/>
    <property type="match status" value="1"/>
</dbReference>
<feature type="signal peptide" evidence="7">
    <location>
        <begin position="1"/>
        <end position="22"/>
    </location>
</feature>
<proteinExistence type="inferred from homology"/>
<comment type="similarity">
    <text evidence="1">Belongs to the peptidase S1 family.</text>
</comment>
<dbReference type="PANTHER" id="PTHR24276">
    <property type="entry name" value="POLYSERASE-RELATED"/>
    <property type="match status" value="1"/>
</dbReference>
<dbReference type="AlphaFoldDB" id="A0A834UGZ7"/>
<dbReference type="InterPro" id="IPR050430">
    <property type="entry name" value="Peptidase_S1"/>
</dbReference>
<dbReference type="InterPro" id="IPR018114">
    <property type="entry name" value="TRYPSIN_HIS"/>
</dbReference>
<dbReference type="PROSITE" id="PS00134">
    <property type="entry name" value="TRYPSIN_HIS"/>
    <property type="match status" value="1"/>
</dbReference>
<keyword evidence="7" id="KW-0732">Signal</keyword>
<protein>
    <recommendedName>
        <fullName evidence="8">Peptidase S1 domain-containing protein</fullName>
    </recommendedName>
</protein>
<dbReference type="InterPro" id="IPR033116">
    <property type="entry name" value="TRYPSIN_SER"/>
</dbReference>
<gene>
    <name evidence="9" type="ORF">H0235_001657</name>
</gene>
<keyword evidence="5" id="KW-1015">Disulfide bond</keyword>
<evidence type="ECO:0000256" key="3">
    <source>
        <dbReference type="ARBA" id="ARBA00022801"/>
    </source>
</evidence>
<evidence type="ECO:0000313" key="9">
    <source>
        <dbReference type="EMBL" id="KAF7439266.1"/>
    </source>
</evidence>
<feature type="domain" description="Peptidase S1" evidence="8">
    <location>
        <begin position="28"/>
        <end position="253"/>
    </location>
</feature>
<dbReference type="FunFam" id="2.40.10.10:FF:000068">
    <property type="entry name" value="transmembrane protease serine 2"/>
    <property type="match status" value="1"/>
</dbReference>
<dbReference type="CDD" id="cd00190">
    <property type="entry name" value="Tryp_SPc"/>
    <property type="match status" value="1"/>
</dbReference>
<dbReference type="InterPro" id="IPR009003">
    <property type="entry name" value="Peptidase_S1_PA"/>
</dbReference>
<dbReference type="GO" id="GO:0004252">
    <property type="term" value="F:serine-type endopeptidase activity"/>
    <property type="evidence" value="ECO:0007669"/>
    <property type="project" value="InterPro"/>
</dbReference>
<dbReference type="OrthoDB" id="6755574at2759"/>
<dbReference type="PRINTS" id="PR00722">
    <property type="entry name" value="CHYMOTRYPSIN"/>
</dbReference>
<evidence type="ECO:0000256" key="1">
    <source>
        <dbReference type="ARBA" id="ARBA00007664"/>
    </source>
</evidence>
<feature type="chain" id="PRO_5032465442" description="Peptidase S1 domain-containing protein" evidence="7">
    <location>
        <begin position="23"/>
        <end position="254"/>
    </location>
</feature>
<dbReference type="InterPro" id="IPR001314">
    <property type="entry name" value="Peptidase_S1A"/>
</dbReference>
<evidence type="ECO:0000256" key="6">
    <source>
        <dbReference type="RuleBase" id="RU363034"/>
    </source>
</evidence>
<evidence type="ECO:0000256" key="4">
    <source>
        <dbReference type="ARBA" id="ARBA00022825"/>
    </source>
</evidence>